<feature type="compositionally biased region" description="Basic and acidic residues" evidence="1">
    <location>
        <begin position="27"/>
        <end position="39"/>
    </location>
</feature>
<reference evidence="2 3" key="1">
    <citation type="journal article" date="2014" name="PLoS ONE">
        <title>Global Analysis of Gene Expression Profiles in Physic Nut (Jatropha curcas L.) Seedlings Exposed to Salt Stress.</title>
        <authorList>
            <person name="Zhang L."/>
            <person name="Zhang C."/>
            <person name="Wu P."/>
            <person name="Chen Y."/>
            <person name="Li M."/>
            <person name="Jiang H."/>
            <person name="Wu G."/>
        </authorList>
    </citation>
    <scope>NUCLEOTIDE SEQUENCE [LARGE SCALE GENOMIC DNA]</scope>
    <source>
        <strain evidence="3">cv. GZQX0401</strain>
        <tissue evidence="2">Young leaves</tissue>
    </source>
</reference>
<protein>
    <submittedName>
        <fullName evidence="2">Uncharacterized protein</fullName>
    </submittedName>
</protein>
<evidence type="ECO:0000313" key="3">
    <source>
        <dbReference type="Proteomes" id="UP000027138"/>
    </source>
</evidence>
<dbReference type="Proteomes" id="UP000027138">
    <property type="component" value="Unassembled WGS sequence"/>
</dbReference>
<feature type="region of interest" description="Disordered" evidence="1">
    <location>
        <begin position="27"/>
        <end position="114"/>
    </location>
</feature>
<gene>
    <name evidence="2" type="ORF">JCGZ_19370</name>
</gene>
<evidence type="ECO:0000256" key="1">
    <source>
        <dbReference type="SAM" id="MobiDB-lite"/>
    </source>
</evidence>
<accession>A0A067K9H3</accession>
<feature type="compositionally biased region" description="Basic residues" evidence="1">
    <location>
        <begin position="75"/>
        <end position="97"/>
    </location>
</feature>
<sequence length="114" mass="12953">MGWCHRKVDEESRLFLRLLLSLEVNGEREKERSEMRGEEATAAGRWGKGLVAGDRKMKGEGEKSEVGAGAGARKEKGKRKKKKKKRKKKKKNKRKERKNLGLLDYSGSIRTGLV</sequence>
<organism evidence="2 3">
    <name type="scientific">Jatropha curcas</name>
    <name type="common">Barbados nut</name>
    <dbReference type="NCBI Taxonomy" id="180498"/>
    <lineage>
        <taxon>Eukaryota</taxon>
        <taxon>Viridiplantae</taxon>
        <taxon>Streptophyta</taxon>
        <taxon>Embryophyta</taxon>
        <taxon>Tracheophyta</taxon>
        <taxon>Spermatophyta</taxon>
        <taxon>Magnoliopsida</taxon>
        <taxon>eudicotyledons</taxon>
        <taxon>Gunneridae</taxon>
        <taxon>Pentapetalae</taxon>
        <taxon>rosids</taxon>
        <taxon>fabids</taxon>
        <taxon>Malpighiales</taxon>
        <taxon>Euphorbiaceae</taxon>
        <taxon>Crotonoideae</taxon>
        <taxon>Jatropheae</taxon>
        <taxon>Jatropha</taxon>
    </lineage>
</organism>
<keyword evidence="3" id="KW-1185">Reference proteome</keyword>
<name>A0A067K9H3_JATCU</name>
<evidence type="ECO:0000313" key="2">
    <source>
        <dbReference type="EMBL" id="KDP28940.1"/>
    </source>
</evidence>
<feature type="compositionally biased region" description="Basic and acidic residues" evidence="1">
    <location>
        <begin position="53"/>
        <end position="65"/>
    </location>
</feature>
<dbReference type="AlphaFoldDB" id="A0A067K9H3"/>
<proteinExistence type="predicted"/>
<dbReference type="EMBL" id="KK914780">
    <property type="protein sequence ID" value="KDP28940.1"/>
    <property type="molecule type" value="Genomic_DNA"/>
</dbReference>